<feature type="compositionally biased region" description="Basic and acidic residues" evidence="1">
    <location>
        <begin position="12"/>
        <end position="26"/>
    </location>
</feature>
<feature type="compositionally biased region" description="Low complexity" evidence="1">
    <location>
        <begin position="1"/>
        <end position="11"/>
    </location>
</feature>
<evidence type="ECO:0000313" key="4">
    <source>
        <dbReference type="Proteomes" id="UP000515955"/>
    </source>
</evidence>
<keyword evidence="4" id="KW-1185">Reference proteome</keyword>
<feature type="transmembrane region" description="Helical" evidence="2">
    <location>
        <begin position="54"/>
        <end position="76"/>
    </location>
</feature>
<dbReference type="RefSeq" id="WP_187542824.1">
    <property type="nucleotide sequence ID" value="NZ_CP060717.1"/>
</dbReference>
<reference evidence="3 4" key="1">
    <citation type="submission" date="2020-08" db="EMBL/GenBank/DDBJ databases">
        <title>Genome sequence of Sphingomonas rhizophila KACC 19189T.</title>
        <authorList>
            <person name="Hyun D.-W."/>
            <person name="Bae J.-W."/>
        </authorList>
    </citation>
    <scope>NUCLEOTIDE SEQUENCE [LARGE SCALE GENOMIC DNA]</scope>
    <source>
        <strain evidence="3 4">KACC 19189</strain>
    </source>
</reference>
<evidence type="ECO:0000313" key="3">
    <source>
        <dbReference type="EMBL" id="QNN65839.1"/>
    </source>
</evidence>
<feature type="region of interest" description="Disordered" evidence="1">
    <location>
        <begin position="1"/>
        <end position="26"/>
    </location>
</feature>
<evidence type="ECO:0000256" key="2">
    <source>
        <dbReference type="SAM" id="Phobius"/>
    </source>
</evidence>
<dbReference type="EMBL" id="CP060717">
    <property type="protein sequence ID" value="QNN65839.1"/>
    <property type="molecule type" value="Genomic_DNA"/>
</dbReference>
<organism evidence="3 4">
    <name type="scientific">Sphingomonas rhizophila</name>
    <dbReference type="NCBI Taxonomy" id="2071607"/>
    <lineage>
        <taxon>Bacteria</taxon>
        <taxon>Pseudomonadati</taxon>
        <taxon>Pseudomonadota</taxon>
        <taxon>Alphaproteobacteria</taxon>
        <taxon>Sphingomonadales</taxon>
        <taxon>Sphingomonadaceae</taxon>
        <taxon>Sphingomonas</taxon>
    </lineage>
</organism>
<dbReference type="KEGG" id="srhi:H9L12_04695"/>
<keyword evidence="2" id="KW-0472">Membrane</keyword>
<keyword evidence="2" id="KW-0812">Transmembrane</keyword>
<evidence type="ECO:0000256" key="1">
    <source>
        <dbReference type="SAM" id="MobiDB-lite"/>
    </source>
</evidence>
<name>A0A7G9SDB4_9SPHN</name>
<protein>
    <submittedName>
        <fullName evidence="3">DUF883 family protein</fullName>
    </submittedName>
</protein>
<keyword evidence="2" id="KW-1133">Transmembrane helix</keyword>
<accession>A0A7G9SDB4</accession>
<dbReference type="AlphaFoldDB" id="A0A7G9SDB4"/>
<proteinExistence type="predicted"/>
<gene>
    <name evidence="3" type="ORF">H9L12_04695</name>
</gene>
<sequence length="152" mass="15398">MSAQDTTSTSDTRTDGLRDRAADALGSARERAIEAYDSARQKASESGRKAGDSIAQAPLIALGGGLAIGALLASLLPRTNVEKKLIGPVGQRLTGAGRSAIDAARTAGQEKLSELNITADAGKSAVQSLIDGIGQAAKSSGQAAIGAVRDRR</sequence>
<dbReference type="Proteomes" id="UP000515955">
    <property type="component" value="Chromosome"/>
</dbReference>